<dbReference type="InterPro" id="IPR047596">
    <property type="entry name" value="OMPdecase_bac"/>
</dbReference>
<evidence type="ECO:0000259" key="13">
    <source>
        <dbReference type="SMART" id="SM00934"/>
    </source>
</evidence>
<evidence type="ECO:0000256" key="12">
    <source>
        <dbReference type="RuleBase" id="RU000512"/>
    </source>
</evidence>
<feature type="binding site" evidence="9 11">
    <location>
        <position position="189"/>
    </location>
    <ligand>
        <name>substrate</name>
    </ligand>
</feature>
<protein>
    <recommendedName>
        <fullName evidence="9">Orotidine 5'-phosphate decarboxylase</fullName>
        <ecNumber evidence="9">4.1.1.23</ecNumber>
    </recommendedName>
    <alternativeName>
        <fullName evidence="9">OMP decarboxylase</fullName>
        <shortName evidence="9">OMPDCase</shortName>
        <shortName evidence="9">OMPdecase</shortName>
    </alternativeName>
</protein>
<evidence type="ECO:0000256" key="5">
    <source>
        <dbReference type="ARBA" id="ARBA00022975"/>
    </source>
</evidence>
<dbReference type="EMBL" id="LNXY01000003">
    <property type="protein sequence ID" value="KTC92981.1"/>
    <property type="molecule type" value="Genomic_DNA"/>
</dbReference>
<dbReference type="InterPro" id="IPR014732">
    <property type="entry name" value="OMPdecase"/>
</dbReference>
<feature type="active site" description="For OMPdecase activity" evidence="10">
    <location>
        <position position="61"/>
    </location>
</feature>
<accession>A0A0W0TCI9</accession>
<sequence length="230" mass="24824">MSLKLIVALDFANQRDALNLVEKLNPNQCALKVGSEMFTLFGTDFVRNLVKMGFKIFLDLKFHDIPNTVANACKACAELEVWMINVHASGGLKMMQAAKKAIEPYGASRPLLIAVTLLTSMGANELPAIGFNASLDEQVNRLAKLAHEAELDGVVCSAYEVPMIKNSCGQSFLTITPGIRLPGDKANDQTRIMSPVQALELGSDFLVVGRSITSAPEPAEVVQGLLSTFN</sequence>
<feature type="binding site" evidence="9">
    <location>
        <begin position="59"/>
        <end position="68"/>
    </location>
    <ligand>
        <name>substrate</name>
    </ligand>
</feature>
<organism evidence="14 15">
    <name type="scientific">Legionella drozanskii LLAP-1</name>
    <dbReference type="NCBI Taxonomy" id="1212489"/>
    <lineage>
        <taxon>Bacteria</taxon>
        <taxon>Pseudomonadati</taxon>
        <taxon>Pseudomonadota</taxon>
        <taxon>Gammaproteobacteria</taxon>
        <taxon>Legionellales</taxon>
        <taxon>Legionellaceae</taxon>
        <taxon>Legionella</taxon>
    </lineage>
</organism>
<evidence type="ECO:0000313" key="15">
    <source>
        <dbReference type="Proteomes" id="UP000054736"/>
    </source>
</evidence>
<dbReference type="InterPro" id="IPR018089">
    <property type="entry name" value="OMPdecase_AS"/>
</dbReference>
<evidence type="ECO:0000256" key="7">
    <source>
        <dbReference type="ARBA" id="ARBA00049157"/>
    </source>
</evidence>
<evidence type="ECO:0000256" key="8">
    <source>
        <dbReference type="ARBA" id="ARBA00061012"/>
    </source>
</evidence>
<dbReference type="InterPro" id="IPR013785">
    <property type="entry name" value="Aldolase_TIM"/>
</dbReference>
<dbReference type="SMART" id="SM00934">
    <property type="entry name" value="OMPdecase"/>
    <property type="match status" value="1"/>
</dbReference>
<dbReference type="NCBIfam" id="NF001273">
    <property type="entry name" value="PRK00230.1"/>
    <property type="match status" value="1"/>
</dbReference>
<evidence type="ECO:0000256" key="11">
    <source>
        <dbReference type="PIRSR" id="PIRSR614732-2"/>
    </source>
</evidence>
<comment type="catalytic activity">
    <reaction evidence="7 9 12">
        <text>orotidine 5'-phosphate + H(+) = UMP + CO2</text>
        <dbReference type="Rhea" id="RHEA:11596"/>
        <dbReference type="ChEBI" id="CHEBI:15378"/>
        <dbReference type="ChEBI" id="CHEBI:16526"/>
        <dbReference type="ChEBI" id="CHEBI:57538"/>
        <dbReference type="ChEBI" id="CHEBI:57865"/>
        <dbReference type="EC" id="4.1.1.23"/>
    </reaction>
</comment>
<feature type="active site" description="For OMPdecase activity" evidence="10">
    <location>
        <position position="59"/>
    </location>
</feature>
<feature type="active site" description="Proton donor" evidence="9">
    <location>
        <position position="61"/>
    </location>
</feature>
<gene>
    <name evidence="9 14" type="primary">pyrF</name>
    <name evidence="14" type="ORF">Ldro_0352</name>
</gene>
<dbReference type="HAMAP" id="MF_01200_B">
    <property type="entry name" value="OMPdecase_type1_B"/>
    <property type="match status" value="1"/>
</dbReference>
<dbReference type="GO" id="GO:0004590">
    <property type="term" value="F:orotidine-5'-phosphate decarboxylase activity"/>
    <property type="evidence" value="ECO:0007669"/>
    <property type="project" value="UniProtKB-UniRule"/>
</dbReference>
<evidence type="ECO:0000256" key="9">
    <source>
        <dbReference type="HAMAP-Rule" id="MF_01200"/>
    </source>
</evidence>
<comment type="caution">
    <text evidence="14">The sequence shown here is derived from an EMBL/GenBank/DDBJ whole genome shotgun (WGS) entry which is preliminary data.</text>
</comment>
<proteinExistence type="inferred from homology"/>
<dbReference type="InterPro" id="IPR011060">
    <property type="entry name" value="RibuloseP-bd_barrel"/>
</dbReference>
<keyword evidence="15" id="KW-1185">Reference proteome</keyword>
<dbReference type="GO" id="GO:0044205">
    <property type="term" value="P:'de novo' UMP biosynthetic process"/>
    <property type="evidence" value="ECO:0007669"/>
    <property type="project" value="UniProtKB-UniRule"/>
</dbReference>
<dbReference type="EC" id="4.1.1.23" evidence="9"/>
<dbReference type="GO" id="GO:0006207">
    <property type="term" value="P:'de novo' pyrimidine nucleobase biosynthetic process"/>
    <property type="evidence" value="ECO:0007669"/>
    <property type="project" value="InterPro"/>
</dbReference>
<evidence type="ECO:0000313" key="14">
    <source>
        <dbReference type="EMBL" id="KTC92981.1"/>
    </source>
</evidence>
<dbReference type="RefSeq" id="WP_058494708.1">
    <property type="nucleotide sequence ID" value="NZ_CAAAIU010000003.1"/>
</dbReference>
<dbReference type="PATRIC" id="fig|1212489.4.peg.364"/>
<dbReference type="Proteomes" id="UP000054736">
    <property type="component" value="Unassembled WGS sequence"/>
</dbReference>
<dbReference type="PROSITE" id="PS00156">
    <property type="entry name" value="OMPDECASE"/>
    <property type="match status" value="1"/>
</dbReference>
<evidence type="ECO:0000256" key="1">
    <source>
        <dbReference type="ARBA" id="ARBA00002356"/>
    </source>
</evidence>
<comment type="pathway">
    <text evidence="2 9 12">Pyrimidine metabolism; UMP biosynthesis via de novo pathway; UMP from orotate: step 2/2.</text>
</comment>
<keyword evidence="5 9" id="KW-0665">Pyrimidine biosynthesis</keyword>
<feature type="domain" description="Orotidine 5'-phosphate decarboxylase" evidence="13">
    <location>
        <begin position="4"/>
        <end position="225"/>
    </location>
</feature>
<dbReference type="PANTHER" id="PTHR32119:SF2">
    <property type="entry name" value="OROTIDINE 5'-PHOSPHATE DECARBOXYLASE"/>
    <property type="match status" value="1"/>
</dbReference>
<dbReference type="Pfam" id="PF00215">
    <property type="entry name" value="OMPdecase"/>
    <property type="match status" value="1"/>
</dbReference>
<dbReference type="AlphaFoldDB" id="A0A0W0TCI9"/>
<feature type="active site" description="For OMPdecase activity" evidence="10">
    <location>
        <position position="64"/>
    </location>
</feature>
<feature type="binding site" evidence="9 11">
    <location>
        <position position="10"/>
    </location>
    <ligand>
        <name>substrate</name>
    </ligand>
</feature>
<feature type="binding site" evidence="9 11">
    <location>
        <position position="209"/>
    </location>
    <ligand>
        <name>substrate</name>
    </ligand>
</feature>
<dbReference type="UniPathway" id="UPA00070">
    <property type="reaction ID" value="UER00120"/>
</dbReference>
<evidence type="ECO:0000256" key="3">
    <source>
        <dbReference type="ARBA" id="ARBA00011738"/>
    </source>
</evidence>
<comment type="subunit">
    <text evidence="3 9">Homodimer.</text>
</comment>
<feature type="binding site" evidence="9 11">
    <location>
        <position position="119"/>
    </location>
    <ligand>
        <name>substrate</name>
    </ligand>
</feature>
<comment type="function">
    <text evidence="1 9">Catalyzes the decarboxylation of orotidine 5'-monophosphate (OMP) to uridine 5'-monophosphate (UMP).</text>
</comment>
<evidence type="ECO:0000256" key="2">
    <source>
        <dbReference type="ARBA" id="ARBA00004861"/>
    </source>
</evidence>
<keyword evidence="6 9" id="KW-0456">Lyase</keyword>
<feature type="binding site" evidence="9 11">
    <location>
        <position position="32"/>
    </location>
    <ligand>
        <name>substrate</name>
    </ligand>
</feature>
<feature type="binding site" evidence="9 11">
    <location>
        <position position="180"/>
    </location>
    <ligand>
        <name>substrate</name>
    </ligand>
</feature>
<reference evidence="14 15" key="1">
    <citation type="submission" date="2015-11" db="EMBL/GenBank/DDBJ databases">
        <title>Genomic analysis of 38 Legionella species identifies large and diverse effector repertoires.</title>
        <authorList>
            <person name="Burstein D."/>
            <person name="Amaro F."/>
            <person name="Zusman T."/>
            <person name="Lifshitz Z."/>
            <person name="Cohen O."/>
            <person name="Gilbert J.A."/>
            <person name="Pupko T."/>
            <person name="Shuman H.A."/>
            <person name="Segal G."/>
        </authorList>
    </citation>
    <scope>NUCLEOTIDE SEQUENCE [LARGE SCALE GENOMIC DNA]</scope>
    <source>
        <strain evidence="14 15">ATCC 700990</strain>
    </source>
</reference>
<evidence type="ECO:0000256" key="4">
    <source>
        <dbReference type="ARBA" id="ARBA00022793"/>
    </source>
</evidence>
<dbReference type="InterPro" id="IPR001754">
    <property type="entry name" value="OMPdeCOase_dom"/>
</dbReference>
<evidence type="ECO:0000256" key="6">
    <source>
        <dbReference type="ARBA" id="ARBA00023239"/>
    </source>
</evidence>
<dbReference type="PANTHER" id="PTHR32119">
    <property type="entry name" value="OROTIDINE 5'-PHOSPHATE DECARBOXYLASE"/>
    <property type="match status" value="1"/>
</dbReference>
<dbReference type="Gene3D" id="3.20.20.70">
    <property type="entry name" value="Aldolase class I"/>
    <property type="match status" value="1"/>
</dbReference>
<dbReference type="FunFam" id="3.20.20.70:FF:000015">
    <property type="entry name" value="Orotidine 5'-phosphate decarboxylase"/>
    <property type="match status" value="1"/>
</dbReference>
<name>A0A0W0TCI9_9GAMM</name>
<keyword evidence="4 9" id="KW-0210">Decarboxylase</keyword>
<dbReference type="SUPFAM" id="SSF51366">
    <property type="entry name" value="Ribulose-phoshate binding barrel"/>
    <property type="match status" value="1"/>
</dbReference>
<feature type="binding site" evidence="9 11">
    <location>
        <position position="210"/>
    </location>
    <ligand>
        <name>substrate</name>
    </ligand>
</feature>
<dbReference type="OrthoDB" id="9806203at2"/>
<dbReference type="CDD" id="cd04725">
    <property type="entry name" value="OMP_decarboxylase_like"/>
    <property type="match status" value="1"/>
</dbReference>
<dbReference type="GO" id="GO:0005829">
    <property type="term" value="C:cytosol"/>
    <property type="evidence" value="ECO:0007669"/>
    <property type="project" value="TreeGrafter"/>
</dbReference>
<evidence type="ECO:0000256" key="10">
    <source>
        <dbReference type="PIRSR" id="PIRSR614732-1"/>
    </source>
</evidence>
<comment type="similarity">
    <text evidence="8 9">Belongs to the OMP decarboxylase family. Type 1 subfamily.</text>
</comment>
<dbReference type="NCBIfam" id="TIGR01740">
    <property type="entry name" value="pyrF"/>
    <property type="match status" value="1"/>
</dbReference>
<dbReference type="STRING" id="1212489.Ldro_0352"/>